<evidence type="ECO:0000313" key="1">
    <source>
        <dbReference type="EMBL" id="MFM9328458.1"/>
    </source>
</evidence>
<protein>
    <submittedName>
        <fullName evidence="1">Uncharacterized protein</fullName>
    </submittedName>
</protein>
<comment type="caution">
    <text evidence="1">The sequence shown here is derived from an EMBL/GenBank/DDBJ whole genome shotgun (WGS) entry which is preliminary data.</text>
</comment>
<accession>A0ACC7NUR5</accession>
<reference evidence="1" key="1">
    <citation type="submission" date="2024-12" db="EMBL/GenBank/DDBJ databases">
        <authorList>
            <person name="Wu N."/>
        </authorList>
    </citation>
    <scope>NUCLEOTIDE SEQUENCE</scope>
    <source>
        <strain evidence="1">P15</strain>
    </source>
</reference>
<evidence type="ECO:0000313" key="2">
    <source>
        <dbReference type="Proteomes" id="UP001631969"/>
    </source>
</evidence>
<sequence>MTKAAGICVYHVDLTPYFNWKIVNWPPLDMDIRMDQSFSSLPGPVLPNGVPVELNRVSFQFPVTDAGREDVVCCEEQTIHLDPADGYGRLSVLGLAVNGSFSEEMTVTYTDGSSEQKRLYLLDWYDHDKFPNNEYPYGEQLAILMPYHHRQDILMEQSTAVWQYAVNLRRDQPVQSIRLPDNPFMYIFAISLYDE</sequence>
<dbReference type="EMBL" id="JBJURJ010000005">
    <property type="protein sequence ID" value="MFM9328458.1"/>
    <property type="molecule type" value="Genomic_DNA"/>
</dbReference>
<name>A0ACC7NUR5_9BACL</name>
<dbReference type="Proteomes" id="UP001631969">
    <property type="component" value="Unassembled WGS sequence"/>
</dbReference>
<gene>
    <name evidence="1" type="ORF">ACI1P1_09180</name>
</gene>
<organism evidence="1 2">
    <name type="scientific">Paenibacillus mesotrionivorans</name>
    <dbReference type="NCBI Taxonomy" id="3160968"/>
    <lineage>
        <taxon>Bacteria</taxon>
        <taxon>Bacillati</taxon>
        <taxon>Bacillota</taxon>
        <taxon>Bacilli</taxon>
        <taxon>Bacillales</taxon>
        <taxon>Paenibacillaceae</taxon>
        <taxon>Paenibacillus</taxon>
    </lineage>
</organism>
<proteinExistence type="predicted"/>
<keyword evidence="2" id="KW-1185">Reference proteome</keyword>